<dbReference type="RefSeq" id="WP_184671819.1">
    <property type="nucleotide sequence ID" value="NZ_BAABAI010000009.1"/>
</dbReference>
<dbReference type="InterPro" id="IPR036388">
    <property type="entry name" value="WH-like_DNA-bd_sf"/>
</dbReference>
<evidence type="ECO:0000256" key="1">
    <source>
        <dbReference type="ARBA" id="ARBA00022722"/>
    </source>
</evidence>
<dbReference type="Pfam" id="PF09126">
    <property type="entry name" value="NaeI"/>
    <property type="match status" value="1"/>
</dbReference>
<sequence>MTDDTALFALDPSEDAVPPGGGTDPGLEAVVAWFRSVPGMVATFGEVLRQSLDEVLDGQRTGRYDVDLLEKTEKTYLGTKVEIIIRHAFALDRGTRMDYRVAGHDLDSKFSVRGTWSIPTEALGHLCLLSAAVDRKGTFDVGVLRITEDVLNKGRNKDQKTTITAAARSRIVWLAERAPLPENLLLALARPDVDAIMGQGSGQQRVNELFRRVRGRLIPRTAAVTVARQADGLKRVREARRQLAPEGIVVLGHQNESPRVARSLGLPVPDKGTFVAARLVAVDPDRDDREVVVIAGRAYAVALPGEPVEPAPPVSC</sequence>
<keyword evidence="1" id="KW-0540">Nuclease</keyword>
<dbReference type="SUPFAM" id="SSF52980">
    <property type="entry name" value="Restriction endonuclease-like"/>
    <property type="match status" value="1"/>
</dbReference>
<dbReference type="EMBL" id="JACHJS010000001">
    <property type="protein sequence ID" value="MBB4967264.1"/>
    <property type="molecule type" value="Genomic_DNA"/>
</dbReference>
<reference evidence="6 7" key="1">
    <citation type="submission" date="2020-08" db="EMBL/GenBank/DDBJ databases">
        <title>Sequencing the genomes of 1000 actinobacteria strains.</title>
        <authorList>
            <person name="Klenk H.-P."/>
        </authorList>
    </citation>
    <scope>NUCLEOTIDE SEQUENCE [LARGE SCALE GENOMIC DNA]</scope>
    <source>
        <strain evidence="6 7">DSM 45084</strain>
    </source>
</reference>
<keyword evidence="2" id="KW-0255">Endonuclease</keyword>
<dbReference type="GO" id="GO:0009307">
    <property type="term" value="P:DNA restriction-modification system"/>
    <property type="evidence" value="ECO:0007669"/>
    <property type="project" value="InterPro"/>
</dbReference>
<feature type="region of interest" description="Disordered" evidence="4">
    <location>
        <begin position="1"/>
        <end position="22"/>
    </location>
</feature>
<dbReference type="Gene3D" id="3.40.600.10">
    <property type="entry name" value="DNA mismatch repair MutH/Restriction endonuclease, type II"/>
    <property type="match status" value="1"/>
</dbReference>
<dbReference type="CDD" id="cd22338">
    <property type="entry name" value="NaeI-like"/>
    <property type="match status" value="1"/>
</dbReference>
<evidence type="ECO:0000256" key="2">
    <source>
        <dbReference type="ARBA" id="ARBA00022759"/>
    </source>
</evidence>
<dbReference type="InterPro" id="IPR015210">
    <property type="entry name" value="NaeI"/>
</dbReference>
<accession>A0A7W7WXB2</accession>
<protein>
    <recommendedName>
        <fullName evidence="5">Type II restriction enzyme NaeI domain-containing protein</fullName>
    </recommendedName>
</protein>
<dbReference type="Gene3D" id="1.10.10.10">
    <property type="entry name" value="Winged helix-like DNA-binding domain superfamily/Winged helix DNA-binding domain"/>
    <property type="match status" value="1"/>
</dbReference>
<dbReference type="InterPro" id="IPR037057">
    <property type="entry name" value="DNA_rep_MutH/T2_RE_sf"/>
</dbReference>
<evidence type="ECO:0000256" key="4">
    <source>
        <dbReference type="SAM" id="MobiDB-lite"/>
    </source>
</evidence>
<keyword evidence="7" id="KW-1185">Reference proteome</keyword>
<evidence type="ECO:0000313" key="7">
    <source>
        <dbReference type="Proteomes" id="UP000542674"/>
    </source>
</evidence>
<evidence type="ECO:0000256" key="3">
    <source>
        <dbReference type="ARBA" id="ARBA00022801"/>
    </source>
</evidence>
<name>A0A7W7WXB2_9PSEU</name>
<evidence type="ECO:0000313" key="6">
    <source>
        <dbReference type="EMBL" id="MBB4967264.1"/>
    </source>
</evidence>
<gene>
    <name evidence="6" type="ORF">F4559_004623</name>
</gene>
<feature type="domain" description="Type II restriction enzyme NaeI" evidence="5">
    <location>
        <begin position="43"/>
        <end position="310"/>
    </location>
</feature>
<proteinExistence type="predicted"/>
<dbReference type="Proteomes" id="UP000542674">
    <property type="component" value="Unassembled WGS sequence"/>
</dbReference>
<comment type="caution">
    <text evidence="6">The sequence shown here is derived from an EMBL/GenBank/DDBJ whole genome shotgun (WGS) entry which is preliminary data.</text>
</comment>
<dbReference type="AlphaFoldDB" id="A0A7W7WXB2"/>
<dbReference type="GO" id="GO:0009036">
    <property type="term" value="F:type II site-specific deoxyribonuclease activity"/>
    <property type="evidence" value="ECO:0007669"/>
    <property type="project" value="InterPro"/>
</dbReference>
<dbReference type="InterPro" id="IPR011335">
    <property type="entry name" value="Restrct_endonuc-II-like"/>
</dbReference>
<keyword evidence="3" id="KW-0378">Hydrolase</keyword>
<organism evidence="6 7">
    <name type="scientific">Saccharothrix violaceirubra</name>
    <dbReference type="NCBI Taxonomy" id="413306"/>
    <lineage>
        <taxon>Bacteria</taxon>
        <taxon>Bacillati</taxon>
        <taxon>Actinomycetota</taxon>
        <taxon>Actinomycetes</taxon>
        <taxon>Pseudonocardiales</taxon>
        <taxon>Pseudonocardiaceae</taxon>
        <taxon>Saccharothrix</taxon>
    </lineage>
</organism>
<evidence type="ECO:0000259" key="5">
    <source>
        <dbReference type="Pfam" id="PF09126"/>
    </source>
</evidence>
<dbReference type="GO" id="GO:0003677">
    <property type="term" value="F:DNA binding"/>
    <property type="evidence" value="ECO:0007669"/>
    <property type="project" value="InterPro"/>
</dbReference>